<evidence type="ECO:0000256" key="2">
    <source>
        <dbReference type="ARBA" id="ARBA00039785"/>
    </source>
</evidence>
<evidence type="ECO:0000313" key="5">
    <source>
        <dbReference type="EMBL" id="GFQ86766.1"/>
    </source>
</evidence>
<dbReference type="GO" id="GO:0005739">
    <property type="term" value="C:mitochondrion"/>
    <property type="evidence" value="ECO:0007669"/>
    <property type="project" value="GOC"/>
</dbReference>
<dbReference type="Gene3D" id="3.50.50.60">
    <property type="entry name" value="FAD/NAD(P)-binding domain"/>
    <property type="match status" value="1"/>
</dbReference>
<comment type="caution">
    <text evidence="5">The sequence shown here is derived from an EMBL/GenBank/DDBJ whole genome shotgun (WGS) entry which is preliminary data.</text>
</comment>
<dbReference type="GO" id="GO:0016491">
    <property type="term" value="F:oxidoreductase activity"/>
    <property type="evidence" value="ECO:0007669"/>
    <property type="project" value="UniProtKB-KW"/>
</dbReference>
<dbReference type="SUPFAM" id="SSF51905">
    <property type="entry name" value="FAD/NAD(P)-binding domain"/>
    <property type="match status" value="1"/>
</dbReference>
<proteinExistence type="predicted"/>
<dbReference type="PANTHER" id="PTHR13847">
    <property type="entry name" value="SARCOSINE DEHYDROGENASE-RELATED"/>
    <property type="match status" value="1"/>
</dbReference>
<dbReference type="GO" id="GO:0032981">
    <property type="term" value="P:mitochondrial respiratory chain complex I assembly"/>
    <property type="evidence" value="ECO:0007669"/>
    <property type="project" value="TreeGrafter"/>
</dbReference>
<dbReference type="InterPro" id="IPR006076">
    <property type="entry name" value="FAD-dep_OxRdtase"/>
</dbReference>
<keyword evidence="1" id="KW-0560">Oxidoreductase</keyword>
<sequence length="500" mass="57004">MNKISLNFLVKNRYLTDRFLFRTYAVSSEDIEKIRKFKEDRKKNFEDPLRTFNAIKDEFGRYKKGQFKLPPLKVPLYSEYVVIGGGIMGSSIAYSLKNRAPDSFEVMVIERDPKYTRASTTLSVGGIRQQYSLEENIKLSMYSAEFLRNVKQHLSVLDDDPPDIQFQPQGYLFLATEAGEEQMLKNHKLQKGLGAKVELMKPNHLKKKFPWMNTDGIALGSYGYENEGWFDPWALLSAFKRKAISLGTTYVHGEVIGFEIEKYLPVKGEDSVPELRSNFLYLKDELGDIHCVEFGYLVIAGGAYSSDIARLLHIGEGPGLLSVPIPVEPRKRYVYVFNCPTGPGIDMPLLIDPSGVYVRREGLGGKYICGRSPAPNEEPDTSNLEVDYNFFESHVWPTLCQRIPLFECIKHSDNSKVSSAWAGFYDYNTFDQNAIFGPHPYFNNVFLATGFSDHGIQMAPAVGRAMMELLIDKCYITIDLSKFHLNRVYQEKPLYEQHIV</sequence>
<feature type="domain" description="FAD dependent oxidoreductase" evidence="4">
    <location>
        <begin position="80"/>
        <end position="469"/>
    </location>
</feature>
<comment type="function">
    <text evidence="3">Required for the assembly of the mitochondrial membrane respiratory chain NADH dehydrogenase (Complex I). Involved in mid-late stages of complex I assembly.</text>
</comment>
<organism evidence="5 6">
    <name type="scientific">Trichonephila clavata</name>
    <name type="common">Joro spider</name>
    <name type="synonym">Nephila clavata</name>
    <dbReference type="NCBI Taxonomy" id="2740835"/>
    <lineage>
        <taxon>Eukaryota</taxon>
        <taxon>Metazoa</taxon>
        <taxon>Ecdysozoa</taxon>
        <taxon>Arthropoda</taxon>
        <taxon>Chelicerata</taxon>
        <taxon>Arachnida</taxon>
        <taxon>Araneae</taxon>
        <taxon>Araneomorphae</taxon>
        <taxon>Entelegynae</taxon>
        <taxon>Araneoidea</taxon>
        <taxon>Nephilidae</taxon>
        <taxon>Trichonephila</taxon>
    </lineage>
</organism>
<dbReference type="Gene3D" id="3.30.9.10">
    <property type="entry name" value="D-Amino Acid Oxidase, subunit A, domain 2"/>
    <property type="match status" value="1"/>
</dbReference>
<accession>A0A8X6KWE7</accession>
<evidence type="ECO:0000256" key="3">
    <source>
        <dbReference type="ARBA" id="ARBA00046185"/>
    </source>
</evidence>
<evidence type="ECO:0000259" key="4">
    <source>
        <dbReference type="Pfam" id="PF01266"/>
    </source>
</evidence>
<keyword evidence="6" id="KW-1185">Reference proteome</keyword>
<reference evidence="5" key="1">
    <citation type="submission" date="2020-07" db="EMBL/GenBank/DDBJ databases">
        <title>Multicomponent nature underlies the extraordinary mechanical properties of spider dragline silk.</title>
        <authorList>
            <person name="Kono N."/>
            <person name="Nakamura H."/>
            <person name="Mori M."/>
            <person name="Yoshida Y."/>
            <person name="Ohtoshi R."/>
            <person name="Malay A.D."/>
            <person name="Moran D.A.P."/>
            <person name="Tomita M."/>
            <person name="Numata K."/>
            <person name="Arakawa K."/>
        </authorList>
    </citation>
    <scope>NUCLEOTIDE SEQUENCE</scope>
</reference>
<evidence type="ECO:0000313" key="6">
    <source>
        <dbReference type="Proteomes" id="UP000887116"/>
    </source>
</evidence>
<gene>
    <name evidence="5" type="primary">foxred1</name>
    <name evidence="5" type="ORF">TNCT_6451</name>
</gene>
<dbReference type="PANTHER" id="PTHR13847:SF287">
    <property type="entry name" value="FAD-DEPENDENT OXIDOREDUCTASE DOMAIN-CONTAINING PROTEIN 1"/>
    <property type="match status" value="1"/>
</dbReference>
<dbReference type="AlphaFoldDB" id="A0A8X6KWE7"/>
<dbReference type="EMBL" id="BMAO01003270">
    <property type="protein sequence ID" value="GFQ86766.1"/>
    <property type="molecule type" value="Genomic_DNA"/>
</dbReference>
<name>A0A8X6KWE7_TRICU</name>
<protein>
    <recommendedName>
        <fullName evidence="2">FAD-dependent oxidoreductase domain-containing protein 1</fullName>
    </recommendedName>
</protein>
<dbReference type="Pfam" id="PF01266">
    <property type="entry name" value="DAO"/>
    <property type="match status" value="1"/>
</dbReference>
<evidence type="ECO:0000256" key="1">
    <source>
        <dbReference type="ARBA" id="ARBA00023002"/>
    </source>
</evidence>
<dbReference type="InterPro" id="IPR036188">
    <property type="entry name" value="FAD/NAD-bd_sf"/>
</dbReference>
<dbReference type="Proteomes" id="UP000887116">
    <property type="component" value="Unassembled WGS sequence"/>
</dbReference>
<dbReference type="OrthoDB" id="424974at2759"/>
<dbReference type="FunFam" id="3.30.9.10:FF:000026">
    <property type="entry name" value="FAD-dependent oxidoreductase domain-containing protein 1"/>
    <property type="match status" value="1"/>
</dbReference>